<dbReference type="PROSITE" id="PS01360">
    <property type="entry name" value="ZF_MYND_1"/>
    <property type="match status" value="1"/>
</dbReference>
<evidence type="ECO:0000313" key="6">
    <source>
        <dbReference type="EnsemblMetazoa" id="XP_038063840.1"/>
    </source>
</evidence>
<sequence>MDVKPGNCWRCMKPLPESLVTCDRCPQAKYCSDQCQRQDRVRHGAVECQMFGPKSCSYCKKTGEMKPCAGCNNAWYCNGTCQRKSWAAHKEVCQDVQAMIADLSHQMTEDCADLSRQDGDYSMRDMFLVPPYYFGTTMACDFLQLEQNEWADGISEEETMCDFYIFSAGCGDLRHTVLTAASLPAEYQGKVHIVLNDSDPYVMARNVLFLYMLIQHEDREGIATSLATLWYSLHISKSDYDLTKTSLKKLIQADARGISEATKGCVSITDEDVTKLRYVWKGWYSLECQRIRSSSVNLTKRRQFVLTQVPSFQHELKIYFERLSPKEAESLKTWFQHGLFLAQDTPIGSLPFDNPTLTARIRQNIDGHLLVTENFVYCIHNSNTPFKAWDSLQVQECSAGETTSATVMYHKYVAQQLQKTSTLLSQGRLHIHMLVSCCFEIPHDHQALKMAKFDRIFTANLADFFEFRKLLQTLRPLLNPNNKNATLVTETTNWSIWMPEASGLERHTGRDINNSIKTTMQLCKDDTGKALSSPMAFSKDDTGKEISGPGTLRYRIEYFNNTHWFCAYLRANMMAGGFHFPELDHIPFLKEAMKCEGLQMRDFREELNKLVPFKNRVNARSLTSPSGLERALEWYLPSDR</sequence>
<dbReference type="Pfam" id="PF01753">
    <property type="entry name" value="zf-MYND"/>
    <property type="match status" value="2"/>
</dbReference>
<protein>
    <recommendedName>
        <fullName evidence="5">MYND-type domain-containing protein</fullName>
    </recommendedName>
</protein>
<dbReference type="GO" id="GO:0005634">
    <property type="term" value="C:nucleus"/>
    <property type="evidence" value="ECO:0007669"/>
    <property type="project" value="TreeGrafter"/>
</dbReference>
<evidence type="ECO:0000256" key="2">
    <source>
        <dbReference type="ARBA" id="ARBA00022771"/>
    </source>
</evidence>
<evidence type="ECO:0000256" key="3">
    <source>
        <dbReference type="ARBA" id="ARBA00022833"/>
    </source>
</evidence>
<dbReference type="EnsemblMetazoa" id="XM_038207912.1">
    <property type="protein sequence ID" value="XP_038063840.1"/>
    <property type="gene ID" value="LOC119734414"/>
</dbReference>
<dbReference type="PANTHER" id="PTHR10237:SF14">
    <property type="entry name" value="MYND-TYPE DOMAIN-CONTAINING PROTEIN"/>
    <property type="match status" value="1"/>
</dbReference>
<dbReference type="AlphaFoldDB" id="A0A914AIN1"/>
<dbReference type="OrthoDB" id="5282002at2759"/>
<reference evidence="6" key="1">
    <citation type="submission" date="2022-11" db="UniProtKB">
        <authorList>
            <consortium name="EnsemblMetazoa"/>
        </authorList>
    </citation>
    <scope>IDENTIFICATION</scope>
</reference>
<evidence type="ECO:0000259" key="5">
    <source>
        <dbReference type="PROSITE" id="PS50865"/>
    </source>
</evidence>
<evidence type="ECO:0000256" key="4">
    <source>
        <dbReference type="PROSITE-ProRule" id="PRU00134"/>
    </source>
</evidence>
<dbReference type="SUPFAM" id="SSF144232">
    <property type="entry name" value="HIT/MYND zinc finger-like"/>
    <property type="match status" value="2"/>
</dbReference>
<keyword evidence="3" id="KW-0862">Zinc</keyword>
<dbReference type="Proteomes" id="UP000887568">
    <property type="component" value="Unplaced"/>
</dbReference>
<dbReference type="RefSeq" id="XP_038063840.1">
    <property type="nucleotide sequence ID" value="XM_038207912.1"/>
</dbReference>
<evidence type="ECO:0000256" key="1">
    <source>
        <dbReference type="ARBA" id="ARBA00022723"/>
    </source>
</evidence>
<dbReference type="GO" id="GO:0000981">
    <property type="term" value="F:DNA-binding transcription factor activity, RNA polymerase II-specific"/>
    <property type="evidence" value="ECO:0007669"/>
    <property type="project" value="TreeGrafter"/>
</dbReference>
<dbReference type="PROSITE" id="PS50865">
    <property type="entry name" value="ZF_MYND_2"/>
    <property type="match status" value="2"/>
</dbReference>
<keyword evidence="7" id="KW-1185">Reference proteome</keyword>
<dbReference type="GeneID" id="119734414"/>
<evidence type="ECO:0000313" key="7">
    <source>
        <dbReference type="Proteomes" id="UP000887568"/>
    </source>
</evidence>
<feature type="domain" description="MYND-type" evidence="5">
    <location>
        <begin position="56"/>
        <end position="93"/>
    </location>
</feature>
<dbReference type="GO" id="GO:0008270">
    <property type="term" value="F:zinc ion binding"/>
    <property type="evidence" value="ECO:0007669"/>
    <property type="project" value="UniProtKB-KW"/>
</dbReference>
<feature type="domain" description="MYND-type" evidence="5">
    <location>
        <begin position="8"/>
        <end position="48"/>
    </location>
</feature>
<dbReference type="Pfam" id="PF14737">
    <property type="entry name" value="DUF4470"/>
    <property type="match status" value="1"/>
</dbReference>
<keyword evidence="1" id="KW-0479">Metal-binding</keyword>
<dbReference type="Gene3D" id="6.10.140.2220">
    <property type="match status" value="2"/>
</dbReference>
<dbReference type="InterPro" id="IPR024119">
    <property type="entry name" value="TF_DEAF-1"/>
</dbReference>
<organism evidence="6 7">
    <name type="scientific">Patiria miniata</name>
    <name type="common">Bat star</name>
    <name type="synonym">Asterina miniata</name>
    <dbReference type="NCBI Taxonomy" id="46514"/>
    <lineage>
        <taxon>Eukaryota</taxon>
        <taxon>Metazoa</taxon>
        <taxon>Echinodermata</taxon>
        <taxon>Eleutherozoa</taxon>
        <taxon>Asterozoa</taxon>
        <taxon>Asteroidea</taxon>
        <taxon>Valvatacea</taxon>
        <taxon>Valvatida</taxon>
        <taxon>Asterinidae</taxon>
        <taxon>Patiria</taxon>
    </lineage>
</organism>
<keyword evidence="2 4" id="KW-0863">Zinc-finger</keyword>
<accession>A0A914AIN1</accession>
<dbReference type="InterPro" id="IPR027974">
    <property type="entry name" value="DUF4470"/>
</dbReference>
<dbReference type="PANTHER" id="PTHR10237">
    <property type="entry name" value="DEFORMED EPIDERMAL AUTOREGULATORY FACTOR 1 HOMOLOG SUPPRESSIN"/>
    <property type="match status" value="1"/>
</dbReference>
<name>A0A914AIN1_PATMI</name>
<dbReference type="InterPro" id="IPR002893">
    <property type="entry name" value="Znf_MYND"/>
</dbReference>
<proteinExistence type="predicted"/>